<dbReference type="AlphaFoldDB" id="A0A8S1DK44"/>
<keyword evidence="5" id="KW-1185">Reference proteome</keyword>
<evidence type="ECO:0000256" key="1">
    <source>
        <dbReference type="ARBA" id="ARBA00008645"/>
    </source>
</evidence>
<gene>
    <name evidence="4" type="ORF">CLODIP_2_CD15544</name>
</gene>
<comment type="similarity">
    <text evidence="1">Belongs to the AB hydrolase superfamily.</text>
</comment>
<evidence type="ECO:0000256" key="2">
    <source>
        <dbReference type="ARBA" id="ARBA00022801"/>
    </source>
</evidence>
<keyword evidence="2" id="KW-0378">Hydrolase</keyword>
<dbReference type="OrthoDB" id="190201at2759"/>
<evidence type="ECO:0000313" key="4">
    <source>
        <dbReference type="EMBL" id="CAB3381410.1"/>
    </source>
</evidence>
<dbReference type="InterPro" id="IPR000073">
    <property type="entry name" value="AB_hydrolase_1"/>
</dbReference>
<dbReference type="Proteomes" id="UP000494165">
    <property type="component" value="Unassembled WGS sequence"/>
</dbReference>
<dbReference type="GO" id="GO:0016020">
    <property type="term" value="C:membrane"/>
    <property type="evidence" value="ECO:0007669"/>
    <property type="project" value="TreeGrafter"/>
</dbReference>
<dbReference type="PANTHER" id="PTHR43798:SF14">
    <property type="entry name" value="SERINE HYDROLASE-LIKE PROTEIN DDB_G0286239"/>
    <property type="match status" value="1"/>
</dbReference>
<dbReference type="GO" id="GO:0016787">
    <property type="term" value="F:hydrolase activity"/>
    <property type="evidence" value="ECO:0007669"/>
    <property type="project" value="UniProtKB-KW"/>
</dbReference>
<evidence type="ECO:0000259" key="3">
    <source>
        <dbReference type="Pfam" id="PF00561"/>
    </source>
</evidence>
<dbReference type="Gene3D" id="3.40.50.1820">
    <property type="entry name" value="alpha/beta hydrolase"/>
    <property type="match status" value="1"/>
</dbReference>
<dbReference type="SUPFAM" id="SSF53474">
    <property type="entry name" value="alpha/beta-Hydrolases"/>
    <property type="match status" value="1"/>
</dbReference>
<dbReference type="EMBL" id="CADEPI010000233">
    <property type="protein sequence ID" value="CAB3381410.1"/>
    <property type="molecule type" value="Genomic_DNA"/>
</dbReference>
<protein>
    <recommendedName>
        <fullName evidence="3">AB hydrolase-1 domain-containing protein</fullName>
    </recommendedName>
</protein>
<dbReference type="InterPro" id="IPR029058">
    <property type="entry name" value="AB_hydrolase_fold"/>
</dbReference>
<evidence type="ECO:0000313" key="5">
    <source>
        <dbReference type="Proteomes" id="UP000494165"/>
    </source>
</evidence>
<organism evidence="4 5">
    <name type="scientific">Cloeon dipterum</name>
    <dbReference type="NCBI Taxonomy" id="197152"/>
    <lineage>
        <taxon>Eukaryota</taxon>
        <taxon>Metazoa</taxon>
        <taxon>Ecdysozoa</taxon>
        <taxon>Arthropoda</taxon>
        <taxon>Hexapoda</taxon>
        <taxon>Insecta</taxon>
        <taxon>Pterygota</taxon>
        <taxon>Palaeoptera</taxon>
        <taxon>Ephemeroptera</taxon>
        <taxon>Pisciforma</taxon>
        <taxon>Baetidae</taxon>
        <taxon>Cloeon</taxon>
    </lineage>
</organism>
<dbReference type="PANTHER" id="PTHR43798">
    <property type="entry name" value="MONOACYLGLYCEROL LIPASE"/>
    <property type="match status" value="1"/>
</dbReference>
<sequence>MRNIVRYVLQRTYSSVAPKYEEIRVPVPWGHIAGKWWGPQDKQPVIALHGWQENCSSFDPLMKILPADLSILALDMPGNGLSSWFKTQGTFHVLEDVVGLRAVIKHLNCKKPIRFLCHSYSIGIGFTYASSFPTEVDRTMGIDMMKPMSMNPNTLTKHGGQGLDKLVDYHLNESNKEATLEEHAAQYRKGTMNSMSMEHAKLLMERMTVVNPATGLYTISRDPRIKIQFYYSFPNEFICEMAKQLKCKILFLKASKGLVFESPKVIKEVVDVIEKSTDVMFAEVDGTHHVHMEKPHLIAPHVLRFLFDREV</sequence>
<name>A0A8S1DK44_9INSE</name>
<comment type="caution">
    <text evidence="4">The sequence shown here is derived from an EMBL/GenBank/DDBJ whole genome shotgun (WGS) entry which is preliminary data.</text>
</comment>
<proteinExistence type="inferred from homology"/>
<dbReference type="Pfam" id="PF00561">
    <property type="entry name" value="Abhydrolase_1"/>
    <property type="match status" value="1"/>
</dbReference>
<accession>A0A8S1DK44</accession>
<reference evidence="4 5" key="1">
    <citation type="submission" date="2020-04" db="EMBL/GenBank/DDBJ databases">
        <authorList>
            <person name="Alioto T."/>
            <person name="Alioto T."/>
            <person name="Gomez Garrido J."/>
        </authorList>
    </citation>
    <scope>NUCLEOTIDE SEQUENCE [LARGE SCALE GENOMIC DNA]</scope>
</reference>
<feature type="domain" description="AB hydrolase-1" evidence="3">
    <location>
        <begin position="44"/>
        <end position="148"/>
    </location>
</feature>
<dbReference type="InterPro" id="IPR050266">
    <property type="entry name" value="AB_hydrolase_sf"/>
</dbReference>